<dbReference type="GO" id="GO:0044781">
    <property type="term" value="P:bacterial-type flagellum organization"/>
    <property type="evidence" value="ECO:0007669"/>
    <property type="project" value="UniProtKB-KW"/>
</dbReference>
<evidence type="ECO:0000256" key="3">
    <source>
        <dbReference type="ARBA" id="ARBA00012473"/>
    </source>
</evidence>
<dbReference type="GO" id="GO:0030257">
    <property type="term" value="C:type III protein secretion system complex"/>
    <property type="evidence" value="ECO:0007669"/>
    <property type="project" value="InterPro"/>
</dbReference>
<dbReference type="AlphaFoldDB" id="A0A4D6Y3K0"/>
<comment type="similarity">
    <text evidence="2">Belongs to the ATPase alpha/beta chains family.</text>
</comment>
<dbReference type="EMBL" id="CP033004">
    <property type="protein sequence ID" value="QCI23559.1"/>
    <property type="molecule type" value="Genomic_DNA"/>
</dbReference>
<dbReference type="GO" id="GO:0030254">
    <property type="term" value="P:protein secretion by the type III secretion system"/>
    <property type="evidence" value="ECO:0007669"/>
    <property type="project" value="InterPro"/>
</dbReference>
<dbReference type="OrthoDB" id="9148544at2"/>
<dbReference type="InterPro" id="IPR003593">
    <property type="entry name" value="AAA+_ATPase"/>
</dbReference>
<evidence type="ECO:0000256" key="4">
    <source>
        <dbReference type="ARBA" id="ARBA00020580"/>
    </source>
</evidence>
<dbReference type="GO" id="GO:0016887">
    <property type="term" value="F:ATP hydrolysis activity"/>
    <property type="evidence" value="ECO:0007669"/>
    <property type="project" value="InterPro"/>
</dbReference>
<dbReference type="InterPro" id="IPR000194">
    <property type="entry name" value="ATPase_F1/V1/A1_a/bsu_nucl-bd"/>
</dbReference>
<keyword evidence="5" id="KW-0813">Transport</keyword>
<dbReference type="GO" id="GO:0005737">
    <property type="term" value="C:cytoplasm"/>
    <property type="evidence" value="ECO:0007669"/>
    <property type="project" value="UniProtKB-SubCell"/>
</dbReference>
<gene>
    <name evidence="19" type="ORF">D9V73_00345</name>
</gene>
<name>A0A4D6Y3K0_BUCMH</name>
<comment type="function">
    <text evidence="17">Probable catalytic subunit of a protein translocase for flagellum-specific export, or a proton translocase involved in local circuits at the flagellum. May be involved in a specialized protein export pathway that proceeds without signal peptide cleavage.</text>
</comment>
<reference evidence="19 20" key="1">
    <citation type="submission" date="2018-10" db="EMBL/GenBank/DDBJ databases">
        <title>Comparative functional genomics of the obligate endosymbiont Buchnera aphidicola.</title>
        <authorList>
            <person name="Chong R.A."/>
        </authorList>
    </citation>
    <scope>NUCLEOTIDE SEQUENCE [LARGE SCALE GENOMIC DNA]</scope>
    <source>
        <strain evidence="19 20">Mrh</strain>
    </source>
</reference>
<evidence type="ECO:0000256" key="7">
    <source>
        <dbReference type="ARBA" id="ARBA00022741"/>
    </source>
</evidence>
<proteinExistence type="inferred from homology"/>
<dbReference type="InterPro" id="IPR040627">
    <property type="entry name" value="T3SS_ATPase_C"/>
</dbReference>
<keyword evidence="15" id="KW-0066">ATP synthesis</keyword>
<dbReference type="InterPro" id="IPR020003">
    <property type="entry name" value="ATPase_a/bsu_AS"/>
</dbReference>
<evidence type="ECO:0000256" key="1">
    <source>
        <dbReference type="ARBA" id="ARBA00004496"/>
    </source>
</evidence>
<feature type="domain" description="AAA+ ATPase" evidence="18">
    <location>
        <begin position="174"/>
        <end position="358"/>
    </location>
</feature>
<keyword evidence="14" id="KW-1006">Bacterial flagellum protein export</keyword>
<evidence type="ECO:0000256" key="6">
    <source>
        <dbReference type="ARBA" id="ARBA00022490"/>
    </source>
</evidence>
<dbReference type="FunFam" id="3.40.50.12240:FF:000002">
    <property type="entry name" value="Flagellum-specific ATP synthase FliI"/>
    <property type="match status" value="1"/>
</dbReference>
<comment type="catalytic activity">
    <reaction evidence="16">
        <text>ATP + H2O + cellular proteinSide 1 = ADP + phosphate + cellular proteinSide 2.</text>
        <dbReference type="EC" id="7.4.2.8"/>
    </reaction>
</comment>
<keyword evidence="12" id="KW-1278">Translocase</keyword>
<evidence type="ECO:0000256" key="5">
    <source>
        <dbReference type="ARBA" id="ARBA00022448"/>
    </source>
</evidence>
<dbReference type="NCBIfam" id="TIGR01026">
    <property type="entry name" value="fliI_yscN"/>
    <property type="match status" value="1"/>
</dbReference>
<dbReference type="GO" id="GO:0005524">
    <property type="term" value="F:ATP binding"/>
    <property type="evidence" value="ECO:0007669"/>
    <property type="project" value="UniProtKB-KW"/>
</dbReference>
<dbReference type="SMART" id="SM00382">
    <property type="entry name" value="AAA"/>
    <property type="match status" value="1"/>
</dbReference>
<keyword evidence="13" id="KW-0406">Ion transport</keyword>
<evidence type="ECO:0000256" key="2">
    <source>
        <dbReference type="ARBA" id="ARBA00008936"/>
    </source>
</evidence>
<keyword evidence="6" id="KW-0963">Cytoplasm</keyword>
<evidence type="ECO:0000313" key="19">
    <source>
        <dbReference type="EMBL" id="QCI23559.1"/>
    </source>
</evidence>
<comment type="subcellular location">
    <subcellularLocation>
        <location evidence="1">Cytoplasm</location>
    </subcellularLocation>
</comment>
<dbReference type="PANTHER" id="PTHR15184:SF81">
    <property type="entry name" value="FLAGELLUM-SPECIFIC ATP SYNTHASE"/>
    <property type="match status" value="1"/>
</dbReference>
<keyword evidence="9" id="KW-1005">Bacterial flagellum biogenesis</keyword>
<sequence length="454" mass="50600">MNLRINKWMKETLICEQEIINLPSTVSYGRLVGFNGAILEVSGLQLPVGSVCFIENSENMHSIDEIEAEVVGFKNEILFLMLLQNINSIIPGSRVRPKMSGGMNFMVHRLPIYEGLLGRILDSTGKPLDGLKEIDKKHQKSLSHSIFNPLHRHPVSDVLDTGIRAINALLTIGRGQRIGLFSSSGLGKSVLLGMMTKYTAADIVVLGLIGERGREVKEFIETILTKESLKKSVIIASPAEFSPLFQVQGANYAVRIAEYFRDKNFHVLLIMDSLTRYAMAHREIALSIGELPAIKGYPPSVFSKISSLIERAGNGKERSGSITAFYTVLTEEEEKYDPIADSSRSILDGHIILSREYAESSHYPAINIETSISRVMSNIVDSVHNTKACYFKKLLSCYQRNRDLINVGAYVSGTNSELDIAITLLPRLTKFLQQGMQEKSSFSESKRDLYKLFS</sequence>
<dbReference type="PANTHER" id="PTHR15184">
    <property type="entry name" value="ATP SYNTHASE"/>
    <property type="match status" value="1"/>
</dbReference>
<evidence type="ECO:0000256" key="10">
    <source>
        <dbReference type="ARBA" id="ARBA00022840"/>
    </source>
</evidence>
<evidence type="ECO:0000256" key="11">
    <source>
        <dbReference type="ARBA" id="ARBA00022927"/>
    </source>
</evidence>
<evidence type="ECO:0000313" key="20">
    <source>
        <dbReference type="Proteomes" id="UP000298566"/>
    </source>
</evidence>
<dbReference type="CDD" id="cd01136">
    <property type="entry name" value="ATPase_flagellum-secretory_path_III"/>
    <property type="match status" value="1"/>
</dbReference>
<evidence type="ECO:0000256" key="9">
    <source>
        <dbReference type="ARBA" id="ARBA00022795"/>
    </source>
</evidence>
<evidence type="ECO:0000256" key="15">
    <source>
        <dbReference type="ARBA" id="ARBA00023310"/>
    </source>
</evidence>
<dbReference type="CDD" id="cd18117">
    <property type="entry name" value="ATP-synt_flagellum-secretory_path_III_N"/>
    <property type="match status" value="1"/>
</dbReference>
<dbReference type="GO" id="GO:0046933">
    <property type="term" value="F:proton-transporting ATP synthase activity, rotational mechanism"/>
    <property type="evidence" value="ECO:0007669"/>
    <property type="project" value="TreeGrafter"/>
</dbReference>
<organism evidence="19 20">
    <name type="scientific">Buchnera aphidicola subsp. Melaphis rhois</name>
    <dbReference type="NCBI Taxonomy" id="118103"/>
    <lineage>
        <taxon>Bacteria</taxon>
        <taxon>Pseudomonadati</taxon>
        <taxon>Pseudomonadota</taxon>
        <taxon>Gammaproteobacteria</taxon>
        <taxon>Enterobacterales</taxon>
        <taxon>Erwiniaceae</taxon>
        <taxon>Buchnera</taxon>
    </lineage>
</organism>
<dbReference type="Pfam" id="PF18269">
    <property type="entry name" value="T3SS_ATPase_C"/>
    <property type="match status" value="1"/>
</dbReference>
<evidence type="ECO:0000256" key="14">
    <source>
        <dbReference type="ARBA" id="ARBA00023225"/>
    </source>
</evidence>
<dbReference type="EC" id="7.1.2.2" evidence="3"/>
<evidence type="ECO:0000256" key="12">
    <source>
        <dbReference type="ARBA" id="ARBA00022967"/>
    </source>
</evidence>
<protein>
    <recommendedName>
        <fullName evidence="4">Flagellum-specific ATP synthase</fullName>
        <ecNumber evidence="3">7.1.2.2</ecNumber>
    </recommendedName>
</protein>
<evidence type="ECO:0000259" key="18">
    <source>
        <dbReference type="SMART" id="SM00382"/>
    </source>
</evidence>
<keyword evidence="11" id="KW-0653">Protein transport</keyword>
<dbReference type="Gene3D" id="3.40.50.12240">
    <property type="match status" value="1"/>
</dbReference>
<dbReference type="Pfam" id="PF00006">
    <property type="entry name" value="ATP-synt_ab"/>
    <property type="match status" value="1"/>
</dbReference>
<keyword evidence="10" id="KW-0067">ATP-binding</keyword>
<keyword evidence="7" id="KW-0547">Nucleotide-binding</keyword>
<evidence type="ECO:0000256" key="17">
    <source>
        <dbReference type="ARBA" id="ARBA00037170"/>
    </source>
</evidence>
<dbReference type="InterPro" id="IPR005714">
    <property type="entry name" value="ATPase_T3SS_FliI/YscN"/>
</dbReference>
<evidence type="ECO:0000256" key="8">
    <source>
        <dbReference type="ARBA" id="ARBA00022781"/>
    </source>
</evidence>
<keyword evidence="8" id="KW-0375">Hydrogen ion transport</keyword>
<dbReference type="RefSeq" id="WP_158336768.1">
    <property type="nucleotide sequence ID" value="NZ_CP033004.1"/>
</dbReference>
<dbReference type="SUPFAM" id="SSF52540">
    <property type="entry name" value="P-loop containing nucleoside triphosphate hydrolases"/>
    <property type="match status" value="1"/>
</dbReference>
<dbReference type="Proteomes" id="UP000298566">
    <property type="component" value="Chromosome"/>
</dbReference>
<dbReference type="InterPro" id="IPR027417">
    <property type="entry name" value="P-loop_NTPase"/>
</dbReference>
<evidence type="ECO:0000256" key="13">
    <source>
        <dbReference type="ARBA" id="ARBA00023065"/>
    </source>
</evidence>
<evidence type="ECO:0000256" key="16">
    <source>
        <dbReference type="ARBA" id="ARBA00034006"/>
    </source>
</evidence>
<accession>A0A4D6Y3K0</accession>
<dbReference type="GO" id="GO:0008564">
    <property type="term" value="F:protein-exporting ATPase activity"/>
    <property type="evidence" value="ECO:0007669"/>
    <property type="project" value="UniProtKB-EC"/>
</dbReference>
<dbReference type="PROSITE" id="PS00152">
    <property type="entry name" value="ATPASE_ALPHA_BETA"/>
    <property type="match status" value="1"/>
</dbReference>
<dbReference type="InterPro" id="IPR050053">
    <property type="entry name" value="ATPase_alpha/beta_chains"/>
</dbReference>